<evidence type="ECO:0000256" key="7">
    <source>
        <dbReference type="ARBA" id="ARBA00048768"/>
    </source>
</evidence>
<evidence type="ECO:0000256" key="1">
    <source>
        <dbReference type="ARBA" id="ARBA00008985"/>
    </source>
</evidence>
<dbReference type="InterPro" id="IPR023128">
    <property type="entry name" value="Prot_N_Gln_amidohydro_ab_roll"/>
</dbReference>
<comment type="subunit">
    <text evidence="2 8">Monomer.</text>
</comment>
<proteinExistence type="inferred from homology"/>
<feature type="domain" description="Protein N-terminal glutamine amidohydrolase alpha beta roll" evidence="9">
    <location>
        <begin position="12"/>
        <end position="191"/>
    </location>
</feature>
<evidence type="ECO:0000313" key="10">
    <source>
        <dbReference type="EMBL" id="TPX74811.1"/>
    </source>
</evidence>
<dbReference type="Pfam" id="PF09764">
    <property type="entry name" value="Nt_Gln_amidase"/>
    <property type="match status" value="1"/>
</dbReference>
<dbReference type="GO" id="GO:0070773">
    <property type="term" value="F:protein-N-terminal glutamine amidohydrolase activity"/>
    <property type="evidence" value="ECO:0007669"/>
    <property type="project" value="UniProtKB-UniRule"/>
</dbReference>
<comment type="caution">
    <text evidence="10">The sequence shown here is derived from an EMBL/GenBank/DDBJ whole genome shotgun (WGS) entry which is preliminary data.</text>
</comment>
<dbReference type="GO" id="GO:0008418">
    <property type="term" value="F:protein-N-terminal asparagine amidohydrolase activity"/>
    <property type="evidence" value="ECO:0007669"/>
    <property type="project" value="UniProtKB-UniRule"/>
</dbReference>
<comment type="catalytic activity">
    <reaction evidence="7 8">
        <text>N-terminal L-glutaminyl-[protein] + H2O = N-terminal L-glutamyl-[protein] + NH4(+)</text>
        <dbReference type="Rhea" id="RHEA:50680"/>
        <dbReference type="Rhea" id="RHEA-COMP:12668"/>
        <dbReference type="Rhea" id="RHEA-COMP:12777"/>
        <dbReference type="ChEBI" id="CHEBI:15377"/>
        <dbReference type="ChEBI" id="CHEBI:28938"/>
        <dbReference type="ChEBI" id="CHEBI:64721"/>
        <dbReference type="ChEBI" id="CHEBI:64722"/>
        <dbReference type="EC" id="3.5.1.122"/>
    </reaction>
</comment>
<dbReference type="EC" id="3.5.1.122" evidence="3 8"/>
<gene>
    <name evidence="10" type="ORF">CcCBS67573_g03921</name>
</gene>
<evidence type="ECO:0000256" key="3">
    <source>
        <dbReference type="ARBA" id="ARBA00012718"/>
    </source>
</evidence>
<dbReference type="PANTHER" id="PTHR13035:SF0">
    <property type="entry name" value="PROTEIN N-TERMINAL GLUTAMINE AMIDOHYDROLASE"/>
    <property type="match status" value="1"/>
</dbReference>
<dbReference type="AlphaFoldDB" id="A0A507FEN0"/>
<name>A0A507FEN0_9FUNG</name>
<evidence type="ECO:0000256" key="5">
    <source>
        <dbReference type="ARBA" id="ARBA00022801"/>
    </source>
</evidence>
<dbReference type="Proteomes" id="UP000320333">
    <property type="component" value="Unassembled WGS sequence"/>
</dbReference>
<dbReference type="Gene3D" id="3.10.620.10">
    <property type="entry name" value="Protein N-terminal glutamine amidohydrolase, alpha beta roll"/>
    <property type="match status" value="1"/>
</dbReference>
<dbReference type="GO" id="GO:0005634">
    <property type="term" value="C:nucleus"/>
    <property type="evidence" value="ECO:0007669"/>
    <property type="project" value="TreeGrafter"/>
</dbReference>
<comment type="function">
    <text evidence="8">Mediates the side-chain deamidation of N-terminal glutamine residues to glutamate, an important step in N-end rule pathway of protein degradation. Conversion of the resulting N-terminal glutamine to glutamate renders the protein susceptible to arginylation, polyubiquitination and degradation as specified by the N-end rule. Does not act on substrates with internal or C-terminal glutamine and does not act on non-glutamine residues in any position.</text>
</comment>
<dbReference type="GO" id="GO:0005829">
    <property type="term" value="C:cytosol"/>
    <property type="evidence" value="ECO:0007669"/>
    <property type="project" value="TreeGrafter"/>
</dbReference>
<evidence type="ECO:0000256" key="8">
    <source>
        <dbReference type="RuleBase" id="RU367082"/>
    </source>
</evidence>
<dbReference type="PANTHER" id="PTHR13035">
    <property type="entry name" value="PROTEIN N-TERMINAL GLUTAMINE AMIDOHYDROLASE"/>
    <property type="match status" value="1"/>
</dbReference>
<protein>
    <recommendedName>
        <fullName evidence="4 8">Protein N-terminal glutamine amidohydrolase</fullName>
        <ecNumber evidence="3 8">3.5.1.122</ecNumber>
    </recommendedName>
    <alternativeName>
        <fullName evidence="6 8">Protein NH2-terminal glutamine deamidase</fullName>
    </alternativeName>
</protein>
<dbReference type="InterPro" id="IPR037132">
    <property type="entry name" value="N_Gln_amidohydro_ab_roll_sf"/>
</dbReference>
<evidence type="ECO:0000259" key="9">
    <source>
        <dbReference type="Pfam" id="PF09764"/>
    </source>
</evidence>
<organism evidence="10 11">
    <name type="scientific">Chytriomyces confervae</name>
    <dbReference type="NCBI Taxonomy" id="246404"/>
    <lineage>
        <taxon>Eukaryota</taxon>
        <taxon>Fungi</taxon>
        <taxon>Fungi incertae sedis</taxon>
        <taxon>Chytridiomycota</taxon>
        <taxon>Chytridiomycota incertae sedis</taxon>
        <taxon>Chytridiomycetes</taxon>
        <taxon>Chytridiales</taxon>
        <taxon>Chytriomycetaceae</taxon>
        <taxon>Chytriomyces</taxon>
    </lineage>
</organism>
<accession>A0A507FEN0</accession>
<dbReference type="STRING" id="246404.A0A507FEN0"/>
<evidence type="ECO:0000256" key="6">
    <source>
        <dbReference type="ARBA" id="ARBA00029677"/>
    </source>
</evidence>
<dbReference type="EMBL" id="QEAP01000107">
    <property type="protein sequence ID" value="TPX74811.1"/>
    <property type="molecule type" value="Genomic_DNA"/>
</dbReference>
<evidence type="ECO:0000256" key="2">
    <source>
        <dbReference type="ARBA" id="ARBA00011245"/>
    </source>
</evidence>
<keyword evidence="5 8" id="KW-0378">Hydrolase</keyword>
<keyword evidence="11" id="KW-1185">Reference proteome</keyword>
<sequence length="198" mass="22890">MNQLNKSMFTRTACFCEENVFLLLKHKSIPDPSKTYAVFVSNPLKSVPIWRQSKGDPVVWDYHVFALIPDQKNEQEMLVLDLDSTLPFPSPLQQYMDEACPILRDNRYKRFYRLIRGSEYIQTLASDRRHMKAVDQAGNTVWNAEPPAYAAIQTETSEFNLDRYWTMGPEDVGKSEAGFGSVYDEDTFRRVFAGDRAQ</sequence>
<comment type="similarity">
    <text evidence="1 8">Belongs to the NTAQ1 family.</text>
</comment>
<evidence type="ECO:0000313" key="11">
    <source>
        <dbReference type="Proteomes" id="UP000320333"/>
    </source>
</evidence>
<dbReference type="InterPro" id="IPR039733">
    <property type="entry name" value="NTAQ1"/>
</dbReference>
<evidence type="ECO:0000256" key="4">
    <source>
        <dbReference type="ARBA" id="ARBA00021247"/>
    </source>
</evidence>
<dbReference type="OrthoDB" id="191192at2759"/>
<reference evidence="10 11" key="1">
    <citation type="journal article" date="2019" name="Sci. Rep.">
        <title>Comparative genomics of chytrid fungi reveal insights into the obligate biotrophic and pathogenic lifestyle of Synchytrium endobioticum.</title>
        <authorList>
            <person name="van de Vossenberg B.T.L.H."/>
            <person name="Warris S."/>
            <person name="Nguyen H.D.T."/>
            <person name="van Gent-Pelzer M.P.E."/>
            <person name="Joly D.L."/>
            <person name="van de Geest H.C."/>
            <person name="Bonants P.J.M."/>
            <person name="Smith D.S."/>
            <person name="Levesque C.A."/>
            <person name="van der Lee T.A.J."/>
        </authorList>
    </citation>
    <scope>NUCLEOTIDE SEQUENCE [LARGE SCALE GENOMIC DNA]</scope>
    <source>
        <strain evidence="10 11">CBS 675.73</strain>
    </source>
</reference>